<gene>
    <name evidence="2" type="ORF">QTG54_015892</name>
</gene>
<accession>A0AAD8XU11</accession>
<dbReference type="SUPFAM" id="SSF81901">
    <property type="entry name" value="HCP-like"/>
    <property type="match status" value="1"/>
</dbReference>
<dbReference type="Gene3D" id="1.25.40.10">
    <property type="entry name" value="Tetratricopeptide repeat domain"/>
    <property type="match status" value="1"/>
</dbReference>
<dbReference type="AlphaFoldDB" id="A0AAD8XU11"/>
<evidence type="ECO:0000256" key="1">
    <source>
        <dbReference type="SAM" id="MobiDB-lite"/>
    </source>
</evidence>
<keyword evidence="3" id="KW-1185">Reference proteome</keyword>
<dbReference type="Proteomes" id="UP001224775">
    <property type="component" value="Unassembled WGS sequence"/>
</dbReference>
<protein>
    <submittedName>
        <fullName evidence="2">Uncharacterized protein</fullName>
    </submittedName>
</protein>
<sequence>MKRVELNDPLQCSKWVFVTIRQGNTMGKGVEKDGKKELHHLEQAVIGGHPRARYNLGRIEEKNGRMGRAVKHWIIAAKLGHDYSVDALKDSYEDGLVSKEDFAAALRAHQAAAEATKSPQREAAEEEARKE</sequence>
<feature type="region of interest" description="Disordered" evidence="1">
    <location>
        <begin position="108"/>
        <end position="131"/>
    </location>
</feature>
<reference evidence="2" key="1">
    <citation type="submission" date="2023-06" db="EMBL/GenBank/DDBJ databases">
        <title>Survivors Of The Sea: Transcriptome response of Skeletonema marinoi to long-term dormancy.</title>
        <authorList>
            <person name="Pinder M.I.M."/>
            <person name="Kourtchenko O."/>
            <person name="Robertson E.K."/>
            <person name="Larsson T."/>
            <person name="Maumus F."/>
            <person name="Osuna-Cruz C.M."/>
            <person name="Vancaester E."/>
            <person name="Stenow R."/>
            <person name="Vandepoele K."/>
            <person name="Ploug H."/>
            <person name="Bruchert V."/>
            <person name="Godhe A."/>
            <person name="Topel M."/>
        </authorList>
    </citation>
    <scope>NUCLEOTIDE SEQUENCE</scope>
    <source>
        <strain evidence="2">R05AC</strain>
    </source>
</reference>
<dbReference type="InterPro" id="IPR011990">
    <property type="entry name" value="TPR-like_helical_dom_sf"/>
</dbReference>
<organism evidence="2 3">
    <name type="scientific">Skeletonema marinoi</name>
    <dbReference type="NCBI Taxonomy" id="267567"/>
    <lineage>
        <taxon>Eukaryota</taxon>
        <taxon>Sar</taxon>
        <taxon>Stramenopiles</taxon>
        <taxon>Ochrophyta</taxon>
        <taxon>Bacillariophyta</taxon>
        <taxon>Coscinodiscophyceae</taxon>
        <taxon>Thalassiosirophycidae</taxon>
        <taxon>Thalassiosirales</taxon>
        <taxon>Skeletonemataceae</taxon>
        <taxon>Skeletonema</taxon>
        <taxon>Skeletonema marinoi-dohrnii complex</taxon>
    </lineage>
</organism>
<proteinExistence type="predicted"/>
<comment type="caution">
    <text evidence="2">The sequence shown here is derived from an EMBL/GenBank/DDBJ whole genome shotgun (WGS) entry which is preliminary data.</text>
</comment>
<evidence type="ECO:0000313" key="2">
    <source>
        <dbReference type="EMBL" id="KAK1733477.1"/>
    </source>
</evidence>
<feature type="compositionally biased region" description="Basic and acidic residues" evidence="1">
    <location>
        <begin position="119"/>
        <end position="131"/>
    </location>
</feature>
<dbReference type="EMBL" id="JATAAI010000049">
    <property type="protein sequence ID" value="KAK1733477.1"/>
    <property type="molecule type" value="Genomic_DNA"/>
</dbReference>
<evidence type="ECO:0000313" key="3">
    <source>
        <dbReference type="Proteomes" id="UP001224775"/>
    </source>
</evidence>
<name>A0AAD8XU11_9STRA</name>